<protein>
    <submittedName>
        <fullName evidence="2">Uncharacterized protein</fullName>
    </submittedName>
</protein>
<evidence type="ECO:0000313" key="3">
    <source>
        <dbReference type="Proteomes" id="UP000199459"/>
    </source>
</evidence>
<keyword evidence="1" id="KW-0732">Signal</keyword>
<dbReference type="Proteomes" id="UP000199459">
    <property type="component" value="Unassembled WGS sequence"/>
</dbReference>
<gene>
    <name evidence="2" type="ORF">SAMN05216325_10523</name>
</gene>
<dbReference type="EMBL" id="FOCP01000005">
    <property type="protein sequence ID" value="SEM95829.1"/>
    <property type="molecule type" value="Genomic_DNA"/>
</dbReference>
<sequence>MKSRNLKCIVPMLFLCFACVISVGVSAEVIPGTSLSVHFESGNVVGSGRNINMHRVPVINVETGQSTLYDVAFRFTFNPADGFMFEQISSVVVSQPVSVANITPGLYKDQTDLCYLLERPSVLDDNRSLYTIRGADNTASGACRSNTPDYFTAQIISGSATGHPDIDNREIVPSLADTYVYGVVADDARFNGVPINQNWRQNSLIGARQSGEQLILGLFSDGVDDFKDPLETAILTRVVE</sequence>
<dbReference type="AlphaFoldDB" id="A0A1H8CLQ1"/>
<feature type="chain" id="PRO_5011599600" evidence="1">
    <location>
        <begin position="28"/>
        <end position="240"/>
    </location>
</feature>
<evidence type="ECO:0000313" key="2">
    <source>
        <dbReference type="EMBL" id="SEM95829.1"/>
    </source>
</evidence>
<organism evidence="2 3">
    <name type="scientific">Nitrosomonas marina</name>
    <dbReference type="NCBI Taxonomy" id="917"/>
    <lineage>
        <taxon>Bacteria</taxon>
        <taxon>Pseudomonadati</taxon>
        <taxon>Pseudomonadota</taxon>
        <taxon>Betaproteobacteria</taxon>
        <taxon>Nitrosomonadales</taxon>
        <taxon>Nitrosomonadaceae</taxon>
        <taxon>Nitrosomonas</taxon>
    </lineage>
</organism>
<feature type="signal peptide" evidence="1">
    <location>
        <begin position="1"/>
        <end position="27"/>
    </location>
</feature>
<evidence type="ECO:0000256" key="1">
    <source>
        <dbReference type="SAM" id="SignalP"/>
    </source>
</evidence>
<dbReference type="OrthoDB" id="7061822at2"/>
<proteinExistence type="predicted"/>
<dbReference type="RefSeq" id="WP_143056884.1">
    <property type="nucleotide sequence ID" value="NZ_FOCP01000005.1"/>
</dbReference>
<reference evidence="2 3" key="1">
    <citation type="submission" date="2016-10" db="EMBL/GenBank/DDBJ databases">
        <authorList>
            <person name="de Groot N.N."/>
        </authorList>
    </citation>
    <scope>NUCLEOTIDE SEQUENCE [LARGE SCALE GENOMIC DNA]</scope>
    <source>
        <strain evidence="2 3">Nm22</strain>
    </source>
</reference>
<name>A0A1H8CLQ1_9PROT</name>
<accession>A0A1H8CLQ1</accession>